<keyword evidence="3" id="KW-0808">Transferase</keyword>
<dbReference type="eggNOG" id="COG3786">
    <property type="taxonomic scope" value="Bacteria"/>
</dbReference>
<feature type="region of interest" description="Disordered" evidence="8">
    <location>
        <begin position="175"/>
        <end position="195"/>
    </location>
</feature>
<feature type="domain" description="L,D-TPase catalytic" evidence="9">
    <location>
        <begin position="1"/>
        <end position="165"/>
    </location>
</feature>
<evidence type="ECO:0000256" key="2">
    <source>
        <dbReference type="ARBA" id="ARBA00005992"/>
    </source>
</evidence>
<feature type="active site" description="Proton donor/acceptor" evidence="7">
    <location>
        <position position="129"/>
    </location>
</feature>
<evidence type="ECO:0000256" key="3">
    <source>
        <dbReference type="ARBA" id="ARBA00022679"/>
    </source>
</evidence>
<protein>
    <recommendedName>
        <fullName evidence="9">L,D-TPase catalytic domain-containing protein</fullName>
    </recommendedName>
</protein>
<feature type="active site" description="Nucleophile" evidence="7">
    <location>
        <position position="141"/>
    </location>
</feature>
<comment type="caution">
    <text evidence="10">The sequence shown here is derived from an EMBL/GenBank/DDBJ whole genome shotgun (WGS) entry which is preliminary data.</text>
</comment>
<evidence type="ECO:0000256" key="4">
    <source>
        <dbReference type="ARBA" id="ARBA00022960"/>
    </source>
</evidence>
<dbReference type="AlphaFoldDB" id="A0A074U4V1"/>
<comment type="pathway">
    <text evidence="1 7">Cell wall biogenesis; peptidoglycan biosynthesis.</text>
</comment>
<dbReference type="GO" id="GO:0004180">
    <property type="term" value="F:carboxypeptidase activity"/>
    <property type="evidence" value="ECO:0007669"/>
    <property type="project" value="UniProtKB-ARBA"/>
</dbReference>
<organism evidence="10 11">
    <name type="scientific">Thioclava dalianensis</name>
    <dbReference type="NCBI Taxonomy" id="1185766"/>
    <lineage>
        <taxon>Bacteria</taxon>
        <taxon>Pseudomonadati</taxon>
        <taxon>Pseudomonadota</taxon>
        <taxon>Alphaproteobacteria</taxon>
        <taxon>Rhodobacterales</taxon>
        <taxon>Paracoccaceae</taxon>
        <taxon>Thioclava</taxon>
    </lineage>
</organism>
<sequence>MGASAVIRLSRRGLLYRGRWLPVEIGRGGITATKVEGDGATPAGRLHITGMLYRPDRIAPPQPWAQPIGPRDLWCDAPEDPQYNQQVAAPFAASHEALRRPDPLYDIVLLTDWNHPKAIPGKGSAIFVHQRRRAGYPTAGCLALRRDHLIWIARTITRGAAIEIPFILAKISRGDAPSGAGGQRPPLPRANRDKA</sequence>
<evidence type="ECO:0000256" key="6">
    <source>
        <dbReference type="ARBA" id="ARBA00023316"/>
    </source>
</evidence>
<dbReference type="PANTHER" id="PTHR38589:SF1">
    <property type="entry name" value="BLR0621 PROTEIN"/>
    <property type="match status" value="1"/>
</dbReference>
<evidence type="ECO:0000259" key="9">
    <source>
        <dbReference type="PROSITE" id="PS52029"/>
    </source>
</evidence>
<proteinExistence type="inferred from homology"/>
<evidence type="ECO:0000256" key="7">
    <source>
        <dbReference type="PROSITE-ProRule" id="PRU01373"/>
    </source>
</evidence>
<dbReference type="InterPro" id="IPR005490">
    <property type="entry name" value="LD_TPept_cat_dom"/>
</dbReference>
<dbReference type="GO" id="GO:0016740">
    <property type="term" value="F:transferase activity"/>
    <property type="evidence" value="ECO:0007669"/>
    <property type="project" value="UniProtKB-KW"/>
</dbReference>
<keyword evidence="6 7" id="KW-0961">Cell wall biogenesis/degradation</keyword>
<dbReference type="Pfam" id="PF03734">
    <property type="entry name" value="YkuD"/>
    <property type="match status" value="1"/>
</dbReference>
<evidence type="ECO:0000313" key="10">
    <source>
        <dbReference type="EMBL" id="KEP69672.1"/>
    </source>
</evidence>
<dbReference type="PANTHER" id="PTHR38589">
    <property type="entry name" value="BLR0621 PROTEIN"/>
    <property type="match status" value="1"/>
</dbReference>
<gene>
    <name evidence="10" type="ORF">DL1_02325</name>
</gene>
<dbReference type="Proteomes" id="UP000027725">
    <property type="component" value="Unassembled WGS sequence"/>
</dbReference>
<dbReference type="UniPathway" id="UPA00219"/>
<evidence type="ECO:0000313" key="11">
    <source>
        <dbReference type="Proteomes" id="UP000027725"/>
    </source>
</evidence>
<dbReference type="PROSITE" id="PS52029">
    <property type="entry name" value="LD_TPASE"/>
    <property type="match status" value="1"/>
</dbReference>
<dbReference type="CDD" id="cd16913">
    <property type="entry name" value="YkuD_like"/>
    <property type="match status" value="1"/>
</dbReference>
<accession>A0A074U4V1</accession>
<dbReference type="SUPFAM" id="SSF141523">
    <property type="entry name" value="L,D-transpeptidase catalytic domain-like"/>
    <property type="match status" value="1"/>
</dbReference>
<dbReference type="InterPro" id="IPR038063">
    <property type="entry name" value="Transpep_catalytic_dom"/>
</dbReference>
<evidence type="ECO:0000256" key="5">
    <source>
        <dbReference type="ARBA" id="ARBA00022984"/>
    </source>
</evidence>
<comment type="similarity">
    <text evidence="2">Belongs to the YkuD family.</text>
</comment>
<reference evidence="10 11" key="1">
    <citation type="submission" date="2014-03" db="EMBL/GenBank/DDBJ databases">
        <title>The draft genome sequence of Thioclava dalianensis DLFJ1-1.</title>
        <authorList>
            <person name="Lai Q."/>
            <person name="Shao Z."/>
        </authorList>
    </citation>
    <scope>NUCLEOTIDE SEQUENCE [LARGE SCALE GENOMIC DNA]</scope>
    <source>
        <strain evidence="10 11">DLFJ1-1</strain>
    </source>
</reference>
<evidence type="ECO:0000256" key="1">
    <source>
        <dbReference type="ARBA" id="ARBA00004752"/>
    </source>
</evidence>
<keyword evidence="4 7" id="KW-0133">Cell shape</keyword>
<dbReference type="GO" id="GO:0009252">
    <property type="term" value="P:peptidoglycan biosynthetic process"/>
    <property type="evidence" value="ECO:0007669"/>
    <property type="project" value="UniProtKB-UniPathway"/>
</dbReference>
<dbReference type="GO" id="GO:0071555">
    <property type="term" value="P:cell wall organization"/>
    <property type="evidence" value="ECO:0007669"/>
    <property type="project" value="UniProtKB-UniRule"/>
</dbReference>
<evidence type="ECO:0000256" key="8">
    <source>
        <dbReference type="SAM" id="MobiDB-lite"/>
    </source>
</evidence>
<keyword evidence="11" id="KW-1185">Reference proteome</keyword>
<dbReference type="EMBL" id="JHEH01000011">
    <property type="protein sequence ID" value="KEP69672.1"/>
    <property type="molecule type" value="Genomic_DNA"/>
</dbReference>
<dbReference type="STRING" id="1185766.SAMN05216224_101960"/>
<name>A0A074U4V1_9RHOB</name>
<keyword evidence="5 7" id="KW-0573">Peptidoglycan synthesis</keyword>
<dbReference type="GO" id="GO:0008360">
    <property type="term" value="P:regulation of cell shape"/>
    <property type="evidence" value="ECO:0007669"/>
    <property type="project" value="UniProtKB-UniRule"/>
</dbReference>